<keyword evidence="2" id="KW-1185">Reference proteome</keyword>
<organism evidence="1 2">
    <name type="scientific">Flavimobilis soli</name>
    <dbReference type="NCBI Taxonomy" id="442709"/>
    <lineage>
        <taxon>Bacteria</taxon>
        <taxon>Bacillati</taxon>
        <taxon>Actinomycetota</taxon>
        <taxon>Actinomycetes</taxon>
        <taxon>Micrococcales</taxon>
        <taxon>Jonesiaceae</taxon>
        <taxon>Flavimobilis</taxon>
    </lineage>
</organism>
<proteinExistence type="predicted"/>
<gene>
    <name evidence="1" type="ORF">ATL41_0655</name>
</gene>
<protein>
    <submittedName>
        <fullName evidence="1">DivIVA domain-containing protein</fullName>
    </submittedName>
</protein>
<dbReference type="Proteomes" id="UP000221394">
    <property type="component" value="Unassembled WGS sequence"/>
</dbReference>
<name>A0A2A9EAP8_9MICO</name>
<dbReference type="AlphaFoldDB" id="A0A2A9EAP8"/>
<sequence>MSSTMFSTVSKLRTGYAPEDVDALFERARREYEGAEKTGLDAAAIHRAAFGFKRGGYAFTEVDAALDRLESAFVAKERTQYVAQHGQQAWMALLAERARTLYGRLSRPAGEKFAPGRRGQWSYDADDVDALCARLVSYFDRGEPITSTEIREAKFRRRRGRDGYAEGPVDAFFTRAIEVLLGVE</sequence>
<comment type="caution">
    <text evidence="1">The sequence shown here is derived from an EMBL/GenBank/DDBJ whole genome shotgun (WGS) entry which is preliminary data.</text>
</comment>
<reference evidence="1 2" key="1">
    <citation type="submission" date="2017-10" db="EMBL/GenBank/DDBJ databases">
        <title>Sequencing the genomes of 1000 actinobacteria strains.</title>
        <authorList>
            <person name="Klenk H.-P."/>
        </authorList>
    </citation>
    <scope>NUCLEOTIDE SEQUENCE [LARGE SCALE GENOMIC DNA]</scope>
    <source>
        <strain evidence="1 2">DSM 21574</strain>
    </source>
</reference>
<evidence type="ECO:0000313" key="1">
    <source>
        <dbReference type="EMBL" id="PFG35954.1"/>
    </source>
</evidence>
<accession>A0A2A9EAP8</accession>
<dbReference type="NCBIfam" id="TIGR03543">
    <property type="entry name" value="divI1A_rptt_fam"/>
    <property type="match status" value="1"/>
</dbReference>
<dbReference type="RefSeq" id="WP_245854598.1">
    <property type="nucleotide sequence ID" value="NZ_PDJH01000001.1"/>
</dbReference>
<evidence type="ECO:0000313" key="2">
    <source>
        <dbReference type="Proteomes" id="UP000221394"/>
    </source>
</evidence>
<dbReference type="InterPro" id="IPR019932">
    <property type="entry name" value="CHP03543"/>
</dbReference>
<dbReference type="EMBL" id="PDJH01000001">
    <property type="protein sequence ID" value="PFG35954.1"/>
    <property type="molecule type" value="Genomic_DNA"/>
</dbReference>